<keyword evidence="2" id="KW-1185">Reference proteome</keyword>
<dbReference type="EMBL" id="JAGTJQ010000007">
    <property type="protein sequence ID" value="KAH7027195.1"/>
    <property type="molecule type" value="Genomic_DNA"/>
</dbReference>
<sequence>MSIVQPDAYEVLVEISKSRRRRCQLPCSDAIYAGTLPNPPRRDVEMPIWWSEIEQHATTSKDKEKKVIFVVQGTVHIEYSDLIVPTLEALRDPDDLFVVATLGVKGAALPADF</sequence>
<evidence type="ECO:0000313" key="2">
    <source>
        <dbReference type="Proteomes" id="UP000756346"/>
    </source>
</evidence>
<organism evidence="1 2">
    <name type="scientific">Microdochium trichocladiopsis</name>
    <dbReference type="NCBI Taxonomy" id="1682393"/>
    <lineage>
        <taxon>Eukaryota</taxon>
        <taxon>Fungi</taxon>
        <taxon>Dikarya</taxon>
        <taxon>Ascomycota</taxon>
        <taxon>Pezizomycotina</taxon>
        <taxon>Sordariomycetes</taxon>
        <taxon>Xylariomycetidae</taxon>
        <taxon>Xylariales</taxon>
        <taxon>Microdochiaceae</taxon>
        <taxon>Microdochium</taxon>
    </lineage>
</organism>
<proteinExistence type="predicted"/>
<accession>A0A9P8Y103</accession>
<dbReference type="OrthoDB" id="5835829at2759"/>
<comment type="caution">
    <text evidence="1">The sequence shown here is derived from an EMBL/GenBank/DDBJ whole genome shotgun (WGS) entry which is preliminary data.</text>
</comment>
<dbReference type="AlphaFoldDB" id="A0A9P8Y103"/>
<protein>
    <submittedName>
        <fullName evidence="1">Uncharacterized protein</fullName>
    </submittedName>
</protein>
<dbReference type="Proteomes" id="UP000756346">
    <property type="component" value="Unassembled WGS sequence"/>
</dbReference>
<dbReference type="RefSeq" id="XP_046009994.1">
    <property type="nucleotide sequence ID" value="XM_046148289.1"/>
</dbReference>
<evidence type="ECO:0000313" key="1">
    <source>
        <dbReference type="EMBL" id="KAH7027195.1"/>
    </source>
</evidence>
<dbReference type="GeneID" id="70177835"/>
<gene>
    <name evidence="1" type="ORF">B0I36DRAFT_136115</name>
</gene>
<reference evidence="1" key="1">
    <citation type="journal article" date="2021" name="Nat. Commun.">
        <title>Genetic determinants of endophytism in the Arabidopsis root mycobiome.</title>
        <authorList>
            <person name="Mesny F."/>
            <person name="Miyauchi S."/>
            <person name="Thiergart T."/>
            <person name="Pickel B."/>
            <person name="Atanasova L."/>
            <person name="Karlsson M."/>
            <person name="Huettel B."/>
            <person name="Barry K.W."/>
            <person name="Haridas S."/>
            <person name="Chen C."/>
            <person name="Bauer D."/>
            <person name="Andreopoulos W."/>
            <person name="Pangilinan J."/>
            <person name="LaButti K."/>
            <person name="Riley R."/>
            <person name="Lipzen A."/>
            <person name="Clum A."/>
            <person name="Drula E."/>
            <person name="Henrissat B."/>
            <person name="Kohler A."/>
            <person name="Grigoriev I.V."/>
            <person name="Martin F.M."/>
            <person name="Hacquard S."/>
        </authorList>
    </citation>
    <scope>NUCLEOTIDE SEQUENCE</scope>
    <source>
        <strain evidence="1">MPI-CAGE-CH-0230</strain>
    </source>
</reference>
<name>A0A9P8Y103_9PEZI</name>